<accession>X1PCX9</accession>
<feature type="non-terminal residue" evidence="1">
    <location>
        <position position="1"/>
    </location>
</feature>
<organism evidence="1">
    <name type="scientific">marine sediment metagenome</name>
    <dbReference type="NCBI Taxonomy" id="412755"/>
    <lineage>
        <taxon>unclassified sequences</taxon>
        <taxon>metagenomes</taxon>
        <taxon>ecological metagenomes</taxon>
    </lineage>
</organism>
<gene>
    <name evidence="1" type="ORF">S06H3_38903</name>
</gene>
<evidence type="ECO:0000313" key="1">
    <source>
        <dbReference type="EMBL" id="GAI40326.1"/>
    </source>
</evidence>
<comment type="caution">
    <text evidence="1">The sequence shown here is derived from an EMBL/GenBank/DDBJ whole genome shotgun (WGS) entry which is preliminary data.</text>
</comment>
<reference evidence="1" key="1">
    <citation type="journal article" date="2014" name="Front. Microbiol.">
        <title>High frequency of phylogenetically diverse reductive dehalogenase-homologous genes in deep subseafloor sedimentary metagenomes.</title>
        <authorList>
            <person name="Kawai M."/>
            <person name="Futagami T."/>
            <person name="Toyoda A."/>
            <person name="Takaki Y."/>
            <person name="Nishi S."/>
            <person name="Hori S."/>
            <person name="Arai W."/>
            <person name="Tsubouchi T."/>
            <person name="Morono Y."/>
            <person name="Uchiyama I."/>
            <person name="Ito T."/>
            <person name="Fujiyama A."/>
            <person name="Inagaki F."/>
            <person name="Takami H."/>
        </authorList>
    </citation>
    <scope>NUCLEOTIDE SEQUENCE</scope>
    <source>
        <strain evidence="1">Expedition CK06-06</strain>
    </source>
</reference>
<dbReference type="EMBL" id="BARV01023750">
    <property type="protein sequence ID" value="GAI40326.1"/>
    <property type="molecule type" value="Genomic_DNA"/>
</dbReference>
<name>X1PCX9_9ZZZZ</name>
<protein>
    <submittedName>
        <fullName evidence="1">Uncharacterized protein</fullName>
    </submittedName>
</protein>
<sequence>IPPEYWQERVAGKYFRIMMTQQIVYDRAYILGAGGHYDTDISDDDAAVGDLGLYPDNTMTLYEILVGMKSTSGSMLLYPRYPPNEWFITLEEGGFIPDTANNNLRYLGPWSEEITPADRPQVRIHTIKKEESVGIRLYNDAPIHNKAVLVMVVNRCLLKYVPKESLTDKELERCRELLHAGLMSRGHWGKTVP</sequence>
<proteinExistence type="predicted"/>
<dbReference type="AlphaFoldDB" id="X1PCX9"/>